<dbReference type="InterPro" id="IPR017901">
    <property type="entry name" value="C-CAP_CF_C-like"/>
</dbReference>
<feature type="domain" description="C-CAP/cofactor C-like" evidence="8">
    <location>
        <begin position="179"/>
        <end position="336"/>
    </location>
</feature>
<dbReference type="Pfam" id="PF16752">
    <property type="entry name" value="TBCC_N"/>
    <property type="match status" value="1"/>
</dbReference>
<keyword evidence="10" id="KW-1185">Reference proteome</keyword>
<dbReference type="SMART" id="SM00673">
    <property type="entry name" value="CARP"/>
    <property type="match status" value="1"/>
</dbReference>
<keyword evidence="3" id="KW-0963">Cytoplasm</keyword>
<name>A0ABR3D5E8_NEUIN</name>
<organism evidence="9 10">
    <name type="scientific">Neurospora intermedia</name>
    <dbReference type="NCBI Taxonomy" id="5142"/>
    <lineage>
        <taxon>Eukaryota</taxon>
        <taxon>Fungi</taxon>
        <taxon>Dikarya</taxon>
        <taxon>Ascomycota</taxon>
        <taxon>Pezizomycotina</taxon>
        <taxon>Sordariomycetes</taxon>
        <taxon>Sordariomycetidae</taxon>
        <taxon>Sordariales</taxon>
        <taxon>Sordariaceae</taxon>
        <taxon>Neurospora</taxon>
    </lineage>
</organism>
<dbReference type="InterPro" id="IPR038397">
    <property type="entry name" value="TBCC_N_sf"/>
</dbReference>
<dbReference type="InterPro" id="IPR031925">
    <property type="entry name" value="TBCC_N"/>
</dbReference>
<keyword evidence="4" id="KW-0007">Acetylation</keyword>
<dbReference type="InterPro" id="IPR006599">
    <property type="entry name" value="CARP_motif"/>
</dbReference>
<dbReference type="Proteomes" id="UP001451303">
    <property type="component" value="Unassembled WGS sequence"/>
</dbReference>
<accession>A0ABR3D5E8</accession>
<comment type="subunit">
    <text evidence="6">Supercomplex made of cofactors A to E. Cofactors A and D function by capturing and stabilizing tubulin in a quasi-native conformation. Cofactor E binds to the cofactor D-tubulin complex; interaction with cofactor C then causes the release of tubulin polypeptides that are committed to the native state.</text>
</comment>
<evidence type="ECO:0000313" key="10">
    <source>
        <dbReference type="Proteomes" id="UP001451303"/>
    </source>
</evidence>
<dbReference type="Gene3D" id="2.160.20.70">
    <property type="match status" value="1"/>
</dbReference>
<feature type="region of interest" description="Disordered" evidence="7">
    <location>
        <begin position="97"/>
        <end position="187"/>
    </location>
</feature>
<evidence type="ECO:0000256" key="2">
    <source>
        <dbReference type="ARBA" id="ARBA00008848"/>
    </source>
</evidence>
<feature type="compositionally biased region" description="Basic residues" evidence="7">
    <location>
        <begin position="97"/>
        <end position="107"/>
    </location>
</feature>
<evidence type="ECO:0000256" key="5">
    <source>
        <dbReference type="ARBA" id="ARBA00023186"/>
    </source>
</evidence>
<dbReference type="InterPro" id="IPR016098">
    <property type="entry name" value="CAP/MinC_C"/>
</dbReference>
<protein>
    <submittedName>
        <fullName evidence="9">Tubulin binding cofactor C domain-containing protein</fullName>
    </submittedName>
</protein>
<evidence type="ECO:0000259" key="8">
    <source>
        <dbReference type="PROSITE" id="PS51329"/>
    </source>
</evidence>
<reference evidence="9 10" key="1">
    <citation type="submission" date="2023-09" db="EMBL/GenBank/DDBJ databases">
        <title>Multi-omics analysis of a traditional fermented food reveals byproduct-associated fungal strains for waste-to-food upcycling.</title>
        <authorList>
            <consortium name="Lawrence Berkeley National Laboratory"/>
            <person name="Rekdal V.M."/>
            <person name="Villalobos-Escobedo J.M."/>
            <person name="Rodriguez-Valeron N."/>
            <person name="Garcia M.O."/>
            <person name="Vasquez D.P."/>
            <person name="Damayanti I."/>
            <person name="Sorensen P.M."/>
            <person name="Baidoo E.E."/>
            <person name="De Carvalho A.C."/>
            <person name="Riley R."/>
            <person name="Lipzen A."/>
            <person name="He G."/>
            <person name="Yan M."/>
            <person name="Haridas S."/>
            <person name="Daum C."/>
            <person name="Yoshinaga Y."/>
            <person name="Ng V."/>
            <person name="Grigoriev I.V."/>
            <person name="Munk R."/>
            <person name="Nuraida L."/>
            <person name="Wijaya C.H."/>
            <person name="Morales P.-C."/>
            <person name="Keasling J.D."/>
        </authorList>
    </citation>
    <scope>NUCLEOTIDE SEQUENCE [LARGE SCALE GENOMIC DNA]</scope>
    <source>
        <strain evidence="9 10">FGSC 2613</strain>
    </source>
</reference>
<dbReference type="PANTHER" id="PTHR15139">
    <property type="entry name" value="TUBULIN FOLDING COFACTOR C"/>
    <property type="match status" value="1"/>
</dbReference>
<evidence type="ECO:0000256" key="3">
    <source>
        <dbReference type="ARBA" id="ARBA00022490"/>
    </source>
</evidence>
<proteinExistence type="inferred from homology"/>
<dbReference type="EMBL" id="JAVLET010000008">
    <property type="protein sequence ID" value="KAL0467945.1"/>
    <property type="molecule type" value="Genomic_DNA"/>
</dbReference>
<evidence type="ECO:0000256" key="1">
    <source>
        <dbReference type="ARBA" id="ARBA00004496"/>
    </source>
</evidence>
<comment type="similarity">
    <text evidence="2">Belongs to the TBCC family.</text>
</comment>
<dbReference type="PROSITE" id="PS51329">
    <property type="entry name" value="C_CAP_COFACTOR_C"/>
    <property type="match status" value="1"/>
</dbReference>
<comment type="subcellular location">
    <subcellularLocation>
        <location evidence="1">Cytoplasm</location>
    </subcellularLocation>
</comment>
<dbReference type="Pfam" id="PF07986">
    <property type="entry name" value="TBCC"/>
    <property type="match status" value="1"/>
</dbReference>
<feature type="compositionally biased region" description="Low complexity" evidence="7">
    <location>
        <begin position="134"/>
        <end position="146"/>
    </location>
</feature>
<gene>
    <name evidence="9" type="ORF">QR685DRAFT_555935</name>
</gene>
<evidence type="ECO:0000313" key="9">
    <source>
        <dbReference type="EMBL" id="KAL0467945.1"/>
    </source>
</evidence>
<evidence type="ECO:0000256" key="4">
    <source>
        <dbReference type="ARBA" id="ARBA00022990"/>
    </source>
</evidence>
<comment type="caution">
    <text evidence="9">The sequence shown here is derived from an EMBL/GenBank/DDBJ whole genome shotgun (WGS) entry which is preliminary data.</text>
</comment>
<dbReference type="Gene3D" id="1.20.58.1250">
    <property type="entry name" value="Tubulin Binding Cofactor C, N-terminal domain"/>
    <property type="match status" value="1"/>
</dbReference>
<dbReference type="InterPro" id="IPR012945">
    <property type="entry name" value="Tubulin-bd_cofactor_C_dom"/>
</dbReference>
<evidence type="ECO:0000256" key="7">
    <source>
        <dbReference type="SAM" id="MobiDB-lite"/>
    </source>
</evidence>
<keyword evidence="5" id="KW-0143">Chaperone</keyword>
<sequence>MSAQGAAHKETPKETFYRQFQVTVANLQEQINHLANLSAVAGERHDTIEHILTGILRLSNEVADAADYVPAYDQRTYSQALKQLTDQLNEAQAQFRPKSRFQFKRRNPPSGGDAVADKKNDARYMLPAGGQDKSSSPSAVTAVATANGSKLSSEDHKDSLSNLPSFPAKNYNEEIANDPTDSRVRKPSFSTARDITLSDHEKLHIILPLSASRATSAGALTNMKRCIVDMSVPTRVCAGGAPFASLALKNISGSLIVAGHVDGPVHITGLRDSKVLVVARQVRIHECENVDFYLYCASRPIIEDCKGLRFAPAPKFHSADKDEKTNMWDQVDDFKWLKAEHSPNWSVLPEEQRITEDIWKDKVPGYPGAGLDDILSTVGIGAEA</sequence>
<dbReference type="PANTHER" id="PTHR15139:SF0">
    <property type="entry name" value="TUBULIN-SPECIFIC CHAPERONE C"/>
    <property type="match status" value="1"/>
</dbReference>
<evidence type="ECO:0000256" key="6">
    <source>
        <dbReference type="ARBA" id="ARBA00026055"/>
    </source>
</evidence>
<dbReference type="InterPro" id="IPR027684">
    <property type="entry name" value="TBCC"/>
</dbReference>